<dbReference type="CDD" id="cd16260">
    <property type="entry name" value="EF4_III"/>
    <property type="match status" value="1"/>
</dbReference>
<dbReference type="FunFam" id="3.30.70.240:FF:000007">
    <property type="entry name" value="Translation factor GUF1, mitochondrial"/>
    <property type="match status" value="1"/>
</dbReference>
<dbReference type="GO" id="GO:0045727">
    <property type="term" value="P:positive regulation of translation"/>
    <property type="evidence" value="ECO:0007669"/>
    <property type="project" value="UniProtKB-UniRule"/>
</dbReference>
<dbReference type="InterPro" id="IPR006297">
    <property type="entry name" value="EF-4"/>
</dbReference>
<comment type="subcellular location">
    <subcellularLocation>
        <location evidence="12">Cell membrane</location>
        <topology evidence="12">Peripheral membrane protein</topology>
        <orientation evidence="12">Cytoplasmic side</orientation>
    </subcellularLocation>
</comment>
<dbReference type="InterPro" id="IPR005225">
    <property type="entry name" value="Small_GTP-bd"/>
</dbReference>
<evidence type="ECO:0000313" key="15">
    <source>
        <dbReference type="Proteomes" id="UP000192611"/>
    </source>
</evidence>
<gene>
    <name evidence="12" type="primary">lepA</name>
    <name evidence="14" type="ORF">B6D57_01135</name>
</gene>
<keyword evidence="3 12" id="KW-0547">Nucleotide-binding</keyword>
<dbReference type="GO" id="GO:0005886">
    <property type="term" value="C:plasma membrane"/>
    <property type="evidence" value="ECO:0007669"/>
    <property type="project" value="UniProtKB-SubCell"/>
</dbReference>
<dbReference type="PANTHER" id="PTHR43512">
    <property type="entry name" value="TRANSLATION FACTOR GUF1-RELATED"/>
    <property type="match status" value="1"/>
</dbReference>
<evidence type="ECO:0000256" key="9">
    <source>
        <dbReference type="ARBA" id="ARBA00057626"/>
    </source>
</evidence>
<feature type="binding site" evidence="12">
    <location>
        <begin position="19"/>
        <end position="24"/>
    </location>
    <ligand>
        <name>GTP</name>
        <dbReference type="ChEBI" id="CHEBI:37565"/>
    </ligand>
</feature>
<dbReference type="NCBIfam" id="TIGR01393">
    <property type="entry name" value="lepA"/>
    <property type="match status" value="1"/>
</dbReference>
<dbReference type="InterPro" id="IPR035647">
    <property type="entry name" value="EFG_III/V"/>
</dbReference>
<dbReference type="Proteomes" id="UP000192611">
    <property type="component" value="Unassembled WGS sequence"/>
</dbReference>
<protein>
    <recommendedName>
        <fullName evidence="11 12">Elongation factor 4</fullName>
        <shortName evidence="12">EF-4</shortName>
        <ecNumber evidence="11 12">3.6.5.n1</ecNumber>
    </recommendedName>
    <alternativeName>
        <fullName evidence="12">Ribosomal back-translocase LepA</fullName>
    </alternativeName>
</protein>
<evidence type="ECO:0000256" key="4">
    <source>
        <dbReference type="ARBA" id="ARBA00022801"/>
    </source>
</evidence>
<dbReference type="FunFam" id="3.30.70.870:FF:000004">
    <property type="entry name" value="Translation factor GUF1, mitochondrial"/>
    <property type="match status" value="1"/>
</dbReference>
<dbReference type="Pfam" id="PF00009">
    <property type="entry name" value="GTP_EFTU"/>
    <property type="match status" value="1"/>
</dbReference>
<dbReference type="FunFam" id="3.30.70.2570:FF:000001">
    <property type="entry name" value="Translation factor GUF1, mitochondrial"/>
    <property type="match status" value="1"/>
</dbReference>
<feature type="domain" description="Tr-type G" evidence="13">
    <location>
        <begin position="7"/>
        <end position="188"/>
    </location>
</feature>
<evidence type="ECO:0000256" key="10">
    <source>
        <dbReference type="ARBA" id="ARBA00061052"/>
    </source>
</evidence>
<dbReference type="CDD" id="cd03699">
    <property type="entry name" value="EF4_II"/>
    <property type="match status" value="1"/>
</dbReference>
<dbReference type="NCBIfam" id="TIGR00231">
    <property type="entry name" value="small_GTP"/>
    <property type="match status" value="1"/>
</dbReference>
<keyword evidence="7 12" id="KW-0472">Membrane</keyword>
<dbReference type="HAMAP" id="MF_00071">
    <property type="entry name" value="LepA"/>
    <property type="match status" value="1"/>
</dbReference>
<comment type="catalytic activity">
    <reaction evidence="8 12">
        <text>GTP + H2O = GDP + phosphate + H(+)</text>
        <dbReference type="Rhea" id="RHEA:19669"/>
        <dbReference type="ChEBI" id="CHEBI:15377"/>
        <dbReference type="ChEBI" id="CHEBI:15378"/>
        <dbReference type="ChEBI" id="CHEBI:37565"/>
        <dbReference type="ChEBI" id="CHEBI:43474"/>
        <dbReference type="ChEBI" id="CHEBI:58189"/>
        <dbReference type="EC" id="3.6.5.n1"/>
    </reaction>
</comment>
<evidence type="ECO:0000256" key="11">
    <source>
        <dbReference type="ARBA" id="ARBA00066744"/>
    </source>
</evidence>
<accession>A0A1W9S2I4</accession>
<dbReference type="GO" id="GO:0003746">
    <property type="term" value="F:translation elongation factor activity"/>
    <property type="evidence" value="ECO:0007669"/>
    <property type="project" value="UniProtKB-UniRule"/>
</dbReference>
<name>A0A1W9S2I4_9BACT</name>
<dbReference type="PROSITE" id="PS51722">
    <property type="entry name" value="G_TR_2"/>
    <property type="match status" value="1"/>
</dbReference>
<dbReference type="AlphaFoldDB" id="A0A1W9S2I4"/>
<dbReference type="Gene3D" id="3.30.70.870">
    <property type="entry name" value="Elongation Factor G (Translational Gtpase), domain 3"/>
    <property type="match status" value="1"/>
</dbReference>
<evidence type="ECO:0000256" key="8">
    <source>
        <dbReference type="ARBA" id="ARBA00050293"/>
    </source>
</evidence>
<proteinExistence type="inferred from homology"/>
<feature type="binding site" evidence="12">
    <location>
        <begin position="135"/>
        <end position="138"/>
    </location>
    <ligand>
        <name>GTP</name>
        <dbReference type="ChEBI" id="CHEBI:37565"/>
    </ligand>
</feature>
<keyword evidence="6 12" id="KW-0342">GTP-binding</keyword>
<comment type="similarity">
    <text evidence="1 12">Belongs to the TRAFAC class translation factor GTPase superfamily. Classic translation factor GTPase family. LepA subfamily.</text>
</comment>
<dbReference type="InterPro" id="IPR027417">
    <property type="entry name" value="P-loop_NTPase"/>
</dbReference>
<dbReference type="Gene3D" id="3.30.70.240">
    <property type="match status" value="1"/>
</dbReference>
<dbReference type="Gene3D" id="3.30.70.2570">
    <property type="entry name" value="Elongation factor 4, C-terminal domain"/>
    <property type="match status" value="1"/>
</dbReference>
<dbReference type="PRINTS" id="PR00315">
    <property type="entry name" value="ELONGATNFCT"/>
</dbReference>
<dbReference type="Pfam" id="PF06421">
    <property type="entry name" value="LepA_C"/>
    <property type="match status" value="1"/>
</dbReference>
<dbReference type="SUPFAM" id="SSF54980">
    <property type="entry name" value="EF-G C-terminal domain-like"/>
    <property type="match status" value="2"/>
</dbReference>
<evidence type="ECO:0000256" key="6">
    <source>
        <dbReference type="ARBA" id="ARBA00023134"/>
    </source>
</evidence>
<evidence type="ECO:0000256" key="12">
    <source>
        <dbReference type="HAMAP-Rule" id="MF_00071"/>
    </source>
</evidence>
<dbReference type="FunFam" id="3.40.50.300:FF:000078">
    <property type="entry name" value="Elongation factor 4"/>
    <property type="match status" value="1"/>
</dbReference>
<evidence type="ECO:0000256" key="7">
    <source>
        <dbReference type="ARBA" id="ARBA00023136"/>
    </source>
</evidence>
<dbReference type="FunFam" id="2.40.30.10:FF:000015">
    <property type="entry name" value="Translation factor GUF1, mitochondrial"/>
    <property type="match status" value="1"/>
</dbReference>
<keyword evidence="2 12" id="KW-1003">Cell membrane</keyword>
<evidence type="ECO:0000256" key="5">
    <source>
        <dbReference type="ARBA" id="ARBA00022917"/>
    </source>
</evidence>
<comment type="function">
    <text evidence="9 12">Required for accurate and efficient protein synthesis under certain stress conditions. May act as a fidelity factor of the translation reaction, by catalyzing a one-codon backward translocation of tRNAs on improperly translocated ribosomes. Back-translocation proceeds from a post-translocation (POST) complex to a pre-translocation (PRE) complex, thus giving elongation factor G a second chance to translocate the tRNAs correctly. Binds to ribosomes in a GTP-dependent manner.</text>
</comment>
<dbReference type="EMBL" id="NATQ01000014">
    <property type="protein sequence ID" value="OQX91039.1"/>
    <property type="molecule type" value="Genomic_DNA"/>
</dbReference>
<keyword evidence="14" id="KW-0251">Elongation factor</keyword>
<dbReference type="SUPFAM" id="SSF52540">
    <property type="entry name" value="P-loop containing nucleoside triphosphate hydrolases"/>
    <property type="match status" value="1"/>
</dbReference>
<comment type="caution">
    <text evidence="14">The sequence shown here is derived from an EMBL/GenBank/DDBJ whole genome shotgun (WGS) entry which is preliminary data.</text>
</comment>
<dbReference type="Pfam" id="PF00679">
    <property type="entry name" value="EFG_C"/>
    <property type="match status" value="1"/>
</dbReference>
<sequence length="602" mass="67703">MSVEYLERIRNFSIIAHIDHGKSTLADRMLELTGTIDRRTMRAQFLDRMELERERGITIKMHPVKMLYNHDNTTYIFNLIDTPGHVDFTYEVSRSLTACEGTILLVDASQGIEAQTLSNAYMAIEAGLEIIPVVNKIDLPQARPKEVANDLANILGANIEDVLFTSAKEGTGIEMLMKAIVERIPPPKGDPENPAKALVFDSIYDSYKGVLAYIRLFDGTLEARQMLKFMQSSVVFETLEIGIFSPEPRQVSMLRAGEVGYIATGIKEIIKVKIGDTITTDSMPAKEPLPGYKVVKPMVFCGLYTSDSDDYNLLLDALQKLSLNDSSFTYEPEVSEALGFGFRLGFLGLLHKEIIQERLEREFDLSLITTTPNVVYEITLVGGKTIRVENPAKMPARGEIESIAEPFIKATIISPTEFIGDIMQICEKKRGDFKTMEYIDPNRVVLEYEMPLSEVIIDFYDLLKSVSRGYASFDYELVGFRSAPLVRLDILVNGEPVDALSTIVHKNNSYNIGRDLVSRLKKVIPRQLFEVVIQASCEGKIISRANVKPLRKNVTAKCYGGDITRKRKLLEKQKAGKKRMKMVGKVEIPQEAFLSILDIQRE</sequence>
<dbReference type="InterPro" id="IPR000640">
    <property type="entry name" value="EFG_V-like"/>
</dbReference>
<dbReference type="GO" id="GO:0043022">
    <property type="term" value="F:ribosome binding"/>
    <property type="evidence" value="ECO:0007669"/>
    <property type="project" value="UniProtKB-UniRule"/>
</dbReference>
<organism evidence="14 15">
    <name type="scientific">Candidatus Coatesbacteria bacterium 4484_99</name>
    <dbReference type="NCBI Taxonomy" id="1970774"/>
    <lineage>
        <taxon>Bacteria</taxon>
        <taxon>Candidatus Coatesiibacteriota</taxon>
    </lineage>
</organism>
<dbReference type="EC" id="3.6.5.n1" evidence="11 12"/>
<evidence type="ECO:0000256" key="2">
    <source>
        <dbReference type="ARBA" id="ARBA00022475"/>
    </source>
</evidence>
<dbReference type="InterPro" id="IPR035654">
    <property type="entry name" value="LepA_IV"/>
</dbReference>
<dbReference type="InterPro" id="IPR009000">
    <property type="entry name" value="Transl_B-barrel_sf"/>
</dbReference>
<dbReference type="Gene3D" id="3.40.50.300">
    <property type="entry name" value="P-loop containing nucleotide triphosphate hydrolases"/>
    <property type="match status" value="1"/>
</dbReference>
<reference evidence="15" key="1">
    <citation type="submission" date="2017-03" db="EMBL/GenBank/DDBJ databases">
        <title>Novel pathways for hydrocarbon cycling and metabolic interdependencies in hydrothermal sediment communities.</title>
        <authorList>
            <person name="Dombrowski N."/>
            <person name="Seitz K."/>
            <person name="Teske A."/>
            <person name="Baker B."/>
        </authorList>
    </citation>
    <scope>NUCLEOTIDE SEQUENCE [LARGE SCALE GENOMIC DNA]</scope>
</reference>
<dbReference type="InterPro" id="IPR038363">
    <property type="entry name" value="LepA_C_sf"/>
</dbReference>
<dbReference type="InterPro" id="IPR000795">
    <property type="entry name" value="T_Tr_GTP-bd_dom"/>
</dbReference>
<dbReference type="CDD" id="cd03709">
    <property type="entry name" value="lepA_C"/>
    <property type="match status" value="1"/>
</dbReference>
<keyword evidence="5 12" id="KW-0648">Protein biosynthesis</keyword>
<evidence type="ECO:0000313" key="14">
    <source>
        <dbReference type="EMBL" id="OQX91039.1"/>
    </source>
</evidence>
<dbReference type="GO" id="GO:0005525">
    <property type="term" value="F:GTP binding"/>
    <property type="evidence" value="ECO:0007669"/>
    <property type="project" value="UniProtKB-UniRule"/>
</dbReference>
<dbReference type="SMART" id="SM00838">
    <property type="entry name" value="EFG_C"/>
    <property type="match status" value="1"/>
</dbReference>
<keyword evidence="4 12" id="KW-0378">Hydrolase</keyword>
<dbReference type="SUPFAM" id="SSF50447">
    <property type="entry name" value="Translation proteins"/>
    <property type="match status" value="1"/>
</dbReference>
<dbReference type="CDD" id="cd01890">
    <property type="entry name" value="LepA"/>
    <property type="match status" value="1"/>
</dbReference>
<dbReference type="InterPro" id="IPR013842">
    <property type="entry name" value="LepA_CTD"/>
</dbReference>
<dbReference type="Gene3D" id="2.40.30.10">
    <property type="entry name" value="Translation factors"/>
    <property type="match status" value="1"/>
</dbReference>
<dbReference type="GO" id="GO:0003924">
    <property type="term" value="F:GTPase activity"/>
    <property type="evidence" value="ECO:0007669"/>
    <property type="project" value="UniProtKB-UniRule"/>
</dbReference>
<evidence type="ECO:0000256" key="3">
    <source>
        <dbReference type="ARBA" id="ARBA00022741"/>
    </source>
</evidence>
<evidence type="ECO:0000259" key="13">
    <source>
        <dbReference type="PROSITE" id="PS51722"/>
    </source>
</evidence>
<comment type="similarity">
    <text evidence="10">Belongs to the GTP-binding elongation factor family. LepA subfamily.</text>
</comment>
<evidence type="ECO:0000256" key="1">
    <source>
        <dbReference type="ARBA" id="ARBA00005454"/>
    </source>
</evidence>
<dbReference type="PANTHER" id="PTHR43512:SF4">
    <property type="entry name" value="TRANSLATION FACTOR GUF1 HOMOLOG, CHLOROPLASTIC"/>
    <property type="match status" value="1"/>
</dbReference>